<evidence type="ECO:0000256" key="1">
    <source>
        <dbReference type="SAM" id="MobiDB-lite"/>
    </source>
</evidence>
<name>A0A8T4IYQ8_9ACTN</name>
<keyword evidence="3" id="KW-1185">Reference proteome</keyword>
<feature type="compositionally biased region" description="Pro residues" evidence="1">
    <location>
        <begin position="153"/>
        <end position="166"/>
    </location>
</feature>
<dbReference type="GO" id="GO:0005975">
    <property type="term" value="P:carbohydrate metabolic process"/>
    <property type="evidence" value="ECO:0007669"/>
    <property type="project" value="InterPro"/>
</dbReference>
<reference evidence="2" key="1">
    <citation type="submission" date="2021-04" db="EMBL/GenBank/DDBJ databases">
        <title>Sequencing of actinobacteria type strains.</title>
        <authorList>
            <person name="Nguyen G.-S."/>
            <person name="Wentzel A."/>
        </authorList>
    </citation>
    <scope>NUCLEOTIDE SEQUENCE</scope>
    <source>
        <strain evidence="2">DSM 42095</strain>
    </source>
</reference>
<evidence type="ECO:0000313" key="3">
    <source>
        <dbReference type="Proteomes" id="UP000675554"/>
    </source>
</evidence>
<evidence type="ECO:0000313" key="2">
    <source>
        <dbReference type="EMBL" id="MBR7676302.1"/>
    </source>
</evidence>
<accession>A0A8T4IYQ8</accession>
<dbReference type="CDD" id="cd10918">
    <property type="entry name" value="CE4_NodB_like_5s_6s"/>
    <property type="match status" value="1"/>
</dbReference>
<dbReference type="Proteomes" id="UP000675554">
    <property type="component" value="Unassembled WGS sequence"/>
</dbReference>
<dbReference type="AlphaFoldDB" id="A0A8T4IYQ8"/>
<organism evidence="2 3">
    <name type="scientific">Streptomyces daliensis</name>
    <dbReference type="NCBI Taxonomy" id="299421"/>
    <lineage>
        <taxon>Bacteria</taxon>
        <taxon>Bacillati</taxon>
        <taxon>Actinomycetota</taxon>
        <taxon>Actinomycetes</taxon>
        <taxon>Kitasatosporales</taxon>
        <taxon>Streptomycetaceae</taxon>
        <taxon>Streptomyces</taxon>
    </lineage>
</organism>
<dbReference type="InterPro" id="IPR011330">
    <property type="entry name" value="Glyco_hydro/deAcase_b/a-brl"/>
</dbReference>
<dbReference type="EMBL" id="JAGSMN010000633">
    <property type="protein sequence ID" value="MBR7676302.1"/>
    <property type="molecule type" value="Genomic_DNA"/>
</dbReference>
<sequence>MWLCPPISTPARSRPRTWCQSSIVSRAPPLSYGPLAHEIGHCRDIIATETGTRPVSFAYPYGYSSRRVREAVRAGGFGQSLAVNNALARRTQGPYALTRYTVRRSTDLAEFQRLVEGRPLGRDFALDKVLGRGYAVVRRGRRALTALAAPDTPAAPAPPPDSPAPASPSNSAPDPSIRPSVRPSHRPTRSQGSPSM</sequence>
<dbReference type="SUPFAM" id="SSF88713">
    <property type="entry name" value="Glycoside hydrolase/deacetylase"/>
    <property type="match status" value="1"/>
</dbReference>
<protein>
    <submittedName>
        <fullName evidence="2">Polysaccharide deacetylase family protein</fullName>
    </submittedName>
</protein>
<gene>
    <name evidence="2" type="ORF">KDA82_25485</name>
</gene>
<comment type="caution">
    <text evidence="2">The sequence shown here is derived from an EMBL/GenBank/DDBJ whole genome shotgun (WGS) entry which is preliminary data.</text>
</comment>
<dbReference type="Gene3D" id="3.20.20.370">
    <property type="entry name" value="Glycoside hydrolase/deacetylase"/>
    <property type="match status" value="1"/>
</dbReference>
<proteinExistence type="predicted"/>
<feature type="region of interest" description="Disordered" evidence="1">
    <location>
        <begin position="147"/>
        <end position="196"/>
    </location>
</feature>